<dbReference type="Pfam" id="PF03514">
    <property type="entry name" value="GRAS"/>
    <property type="match status" value="1"/>
</dbReference>
<evidence type="ECO:0000313" key="5">
    <source>
        <dbReference type="EMBL" id="KAK9755252.1"/>
    </source>
</evidence>
<feature type="region of interest" description="Leucine repeat I (LRI)" evidence="3">
    <location>
        <begin position="243"/>
        <end position="303"/>
    </location>
</feature>
<feature type="region of interest" description="VHIID" evidence="3">
    <location>
        <begin position="322"/>
        <end position="387"/>
    </location>
</feature>
<sequence length="618" mass="70954">MDSFLNDFENNSEFFKSLTSYDDEHDETFNIHDNGVLLEHQNVASDNFAVISEENAEKWVDEILALDDFPDDCLKFITEILMEEDLDDQTASLQDYTALEATERSLLDALAETFPSSSGDQDGNLLSNSMSGGSYDSFNEVVKSHVDSPASTLLDYNNLVENGTTKTRKTSSRDDDDDEEGRRRNKQMAAYDEEYVEMEQFDDVLLCNEAEDGFSDSGQSKKNKKAVKGKKQKKKNEEFEQMVDLRGLLTQCAQAVASFDLRNANELLGKIRVHSSQYGDSTQRLAYYFGNALEARLTGTGWEKYKEELSRRVQSSEILKAYKSYVEAIPFRRTSYFVANDAITKLAENSTRIHIIDFGIFFGFQWPGLIQKLSEREGGPPVVRITGIDQPERGFRPAKRVEETGRRLAGYCERFKVPFQYQAIAKNWEDVTLEELNLEKEEPIVVNCLYMSRKLLDETVDENNPRDSFFKLIRKLNPNLFIHGIVNGIYNGPFFETRFREALFHYSAIFDMYEATVPRESNERLLGESHLYGLDALNVIACEGVERIERPETYRQWQGRIQRAGFRKLVLDDQVINRVNAAVKGHYHKDFVSYVNSDWLLQGWKGRILYAISCWTSA</sequence>
<comment type="caution">
    <text evidence="3">Lacks conserved residue(s) required for the propagation of feature annotation.</text>
</comment>
<dbReference type="Proteomes" id="UP001443914">
    <property type="component" value="Unassembled WGS sequence"/>
</dbReference>
<evidence type="ECO:0000256" key="1">
    <source>
        <dbReference type="ARBA" id="ARBA00023015"/>
    </source>
</evidence>
<dbReference type="InterPro" id="IPR005202">
    <property type="entry name" value="TF_GRAS"/>
</dbReference>
<keyword evidence="2" id="KW-0804">Transcription</keyword>
<gene>
    <name evidence="5" type="ORF">RND81_01G012800</name>
</gene>
<feature type="short sequence motif" description="VHIID" evidence="3">
    <location>
        <begin position="353"/>
        <end position="357"/>
    </location>
</feature>
<evidence type="ECO:0000256" key="2">
    <source>
        <dbReference type="ARBA" id="ARBA00023163"/>
    </source>
</evidence>
<proteinExistence type="inferred from homology"/>
<feature type="region of interest" description="Disordered" evidence="4">
    <location>
        <begin position="157"/>
        <end position="192"/>
    </location>
</feature>
<feature type="region of interest" description="SAW" evidence="3">
    <location>
        <begin position="541"/>
        <end position="616"/>
    </location>
</feature>
<evidence type="ECO:0000256" key="4">
    <source>
        <dbReference type="SAM" id="MobiDB-lite"/>
    </source>
</evidence>
<keyword evidence="6" id="KW-1185">Reference proteome</keyword>
<accession>A0AAW1NBM2</accession>
<evidence type="ECO:0000313" key="6">
    <source>
        <dbReference type="Proteomes" id="UP001443914"/>
    </source>
</evidence>
<dbReference type="EMBL" id="JBDFQZ010000001">
    <property type="protein sequence ID" value="KAK9755252.1"/>
    <property type="molecule type" value="Genomic_DNA"/>
</dbReference>
<protein>
    <submittedName>
        <fullName evidence="5">Uncharacterized protein</fullName>
    </submittedName>
</protein>
<reference evidence="5" key="1">
    <citation type="submission" date="2024-03" db="EMBL/GenBank/DDBJ databases">
        <title>WGS assembly of Saponaria officinalis var. Norfolk2.</title>
        <authorList>
            <person name="Jenkins J."/>
            <person name="Shu S."/>
            <person name="Grimwood J."/>
            <person name="Barry K."/>
            <person name="Goodstein D."/>
            <person name="Schmutz J."/>
            <person name="Leebens-Mack J."/>
            <person name="Osbourn A."/>
        </authorList>
    </citation>
    <scope>NUCLEOTIDE SEQUENCE [LARGE SCALE GENOMIC DNA]</scope>
    <source>
        <strain evidence="5">JIC</strain>
    </source>
</reference>
<feature type="region of interest" description="Leucine repeat II (LRII)" evidence="3">
    <location>
        <begin position="403"/>
        <end position="435"/>
    </location>
</feature>
<comment type="similarity">
    <text evidence="3">Belongs to the GRAS family.</text>
</comment>
<name>A0AAW1NBM2_SAPOF</name>
<dbReference type="PROSITE" id="PS50985">
    <property type="entry name" value="GRAS"/>
    <property type="match status" value="1"/>
</dbReference>
<comment type="caution">
    <text evidence="5">The sequence shown here is derived from an EMBL/GenBank/DDBJ whole genome shotgun (WGS) entry which is preliminary data.</text>
</comment>
<keyword evidence="1" id="KW-0805">Transcription regulation</keyword>
<dbReference type="PANTHER" id="PTHR31636">
    <property type="entry name" value="OSJNBA0084A10.13 PROTEIN-RELATED"/>
    <property type="match status" value="1"/>
</dbReference>
<dbReference type="AlphaFoldDB" id="A0AAW1NBM2"/>
<organism evidence="5 6">
    <name type="scientific">Saponaria officinalis</name>
    <name type="common">Common soapwort</name>
    <name type="synonym">Lychnis saponaria</name>
    <dbReference type="NCBI Taxonomy" id="3572"/>
    <lineage>
        <taxon>Eukaryota</taxon>
        <taxon>Viridiplantae</taxon>
        <taxon>Streptophyta</taxon>
        <taxon>Embryophyta</taxon>
        <taxon>Tracheophyta</taxon>
        <taxon>Spermatophyta</taxon>
        <taxon>Magnoliopsida</taxon>
        <taxon>eudicotyledons</taxon>
        <taxon>Gunneridae</taxon>
        <taxon>Pentapetalae</taxon>
        <taxon>Caryophyllales</taxon>
        <taxon>Caryophyllaceae</taxon>
        <taxon>Caryophylleae</taxon>
        <taxon>Saponaria</taxon>
    </lineage>
</organism>
<evidence type="ECO:0000256" key="3">
    <source>
        <dbReference type="PROSITE-ProRule" id="PRU01191"/>
    </source>
</evidence>